<accession>A0A316FQ91</accession>
<dbReference type="InterPro" id="IPR011994">
    <property type="entry name" value="Cytidylate_kinase_dom"/>
</dbReference>
<evidence type="ECO:0000256" key="5">
    <source>
        <dbReference type="ARBA" id="ARBA00022840"/>
    </source>
</evidence>
<dbReference type="GO" id="GO:0036431">
    <property type="term" value="F:dCMP kinase activity"/>
    <property type="evidence" value="ECO:0007669"/>
    <property type="project" value="InterPro"/>
</dbReference>
<evidence type="ECO:0000256" key="3">
    <source>
        <dbReference type="ARBA" id="ARBA00022741"/>
    </source>
</evidence>
<evidence type="ECO:0000256" key="8">
    <source>
        <dbReference type="HAMAP-Rule" id="MF_00238"/>
    </source>
</evidence>
<dbReference type="InterPro" id="IPR003136">
    <property type="entry name" value="Cytidylate_kin"/>
</dbReference>
<gene>
    <name evidence="8" type="primary">cmk</name>
    <name evidence="10" type="ORF">C8D97_106142</name>
</gene>
<feature type="domain" description="Cytidylate kinase" evidence="9">
    <location>
        <begin position="12"/>
        <end position="225"/>
    </location>
</feature>
<keyword evidence="5 8" id="KW-0067">ATP-binding</keyword>
<evidence type="ECO:0000256" key="1">
    <source>
        <dbReference type="ARBA" id="ARBA00009427"/>
    </source>
</evidence>
<comment type="catalytic activity">
    <reaction evidence="7 8">
        <text>CMP + ATP = CDP + ADP</text>
        <dbReference type="Rhea" id="RHEA:11600"/>
        <dbReference type="ChEBI" id="CHEBI:30616"/>
        <dbReference type="ChEBI" id="CHEBI:58069"/>
        <dbReference type="ChEBI" id="CHEBI:60377"/>
        <dbReference type="ChEBI" id="CHEBI:456216"/>
        <dbReference type="EC" id="2.7.4.25"/>
    </reaction>
</comment>
<keyword evidence="11" id="KW-1185">Reference proteome</keyword>
<evidence type="ECO:0000313" key="11">
    <source>
        <dbReference type="Proteomes" id="UP000245790"/>
    </source>
</evidence>
<name>A0A316FQ91_9GAMM</name>
<proteinExistence type="inferred from homology"/>
<evidence type="ECO:0000259" key="9">
    <source>
        <dbReference type="Pfam" id="PF02224"/>
    </source>
</evidence>
<keyword evidence="4 8" id="KW-0418">Kinase</keyword>
<dbReference type="GO" id="GO:0036430">
    <property type="term" value="F:CMP kinase activity"/>
    <property type="evidence" value="ECO:0007669"/>
    <property type="project" value="RHEA"/>
</dbReference>
<dbReference type="HAMAP" id="MF_00238">
    <property type="entry name" value="Cytidyl_kinase_type1"/>
    <property type="match status" value="1"/>
</dbReference>
<dbReference type="GO" id="GO:0005737">
    <property type="term" value="C:cytoplasm"/>
    <property type="evidence" value="ECO:0007669"/>
    <property type="project" value="UniProtKB-SubCell"/>
</dbReference>
<dbReference type="EMBL" id="QGGU01000006">
    <property type="protein sequence ID" value="PWK50854.1"/>
    <property type="molecule type" value="Genomic_DNA"/>
</dbReference>
<dbReference type="GO" id="GO:0006220">
    <property type="term" value="P:pyrimidine nucleotide metabolic process"/>
    <property type="evidence" value="ECO:0007669"/>
    <property type="project" value="UniProtKB-UniRule"/>
</dbReference>
<keyword evidence="8" id="KW-0963">Cytoplasm</keyword>
<comment type="subcellular location">
    <subcellularLocation>
        <location evidence="8">Cytoplasm</location>
    </subcellularLocation>
</comment>
<comment type="caution">
    <text evidence="10">The sequence shown here is derived from an EMBL/GenBank/DDBJ whole genome shotgun (WGS) entry which is preliminary data.</text>
</comment>
<dbReference type="SUPFAM" id="SSF52540">
    <property type="entry name" value="P-loop containing nucleoside triphosphate hydrolases"/>
    <property type="match status" value="1"/>
</dbReference>
<evidence type="ECO:0000313" key="10">
    <source>
        <dbReference type="EMBL" id="PWK50854.1"/>
    </source>
</evidence>
<evidence type="ECO:0000256" key="7">
    <source>
        <dbReference type="ARBA" id="ARBA00048478"/>
    </source>
</evidence>
<dbReference type="Gene3D" id="3.40.50.300">
    <property type="entry name" value="P-loop containing nucleotide triphosphate hydrolases"/>
    <property type="match status" value="1"/>
</dbReference>
<comment type="similarity">
    <text evidence="1 8">Belongs to the cytidylate kinase family. Type 1 subfamily.</text>
</comment>
<evidence type="ECO:0000256" key="6">
    <source>
        <dbReference type="ARBA" id="ARBA00047615"/>
    </source>
</evidence>
<evidence type="ECO:0000256" key="4">
    <source>
        <dbReference type="ARBA" id="ARBA00022777"/>
    </source>
</evidence>
<dbReference type="RefSeq" id="WP_109763515.1">
    <property type="nucleotide sequence ID" value="NZ_QGGU01000006.1"/>
</dbReference>
<sequence>MSDSSTNNSPVITIDGPSGSGKGTIAFRLAQKLEWPILDSGAIYRVLGLAAHQAGIASTNINELVKLARDLPLTFVTEQSSDEVVAYLDGEPVGDAIRTDEAGQRASEVAVIPEVRSALLARQRDFQQPPGLIADGRDMGTVVFPDADAKIFLTASAETRAERRFNQLKQKGISASLCALLESIKERDERDRTRTVAPLVPAAGAFVVDSSTLSIDEVFSQVYEYSMKKLEQSS</sequence>
<dbReference type="EC" id="2.7.4.25" evidence="8"/>
<dbReference type="InterPro" id="IPR027417">
    <property type="entry name" value="P-loop_NTPase"/>
</dbReference>
<dbReference type="Pfam" id="PF02224">
    <property type="entry name" value="Cytidylate_kin"/>
    <property type="match status" value="1"/>
</dbReference>
<dbReference type="OrthoDB" id="9807434at2"/>
<feature type="binding site" evidence="8">
    <location>
        <begin position="16"/>
        <end position="24"/>
    </location>
    <ligand>
        <name>ATP</name>
        <dbReference type="ChEBI" id="CHEBI:30616"/>
    </ligand>
</feature>
<comment type="catalytic activity">
    <reaction evidence="6 8">
        <text>dCMP + ATP = dCDP + ADP</text>
        <dbReference type="Rhea" id="RHEA:25094"/>
        <dbReference type="ChEBI" id="CHEBI:30616"/>
        <dbReference type="ChEBI" id="CHEBI:57566"/>
        <dbReference type="ChEBI" id="CHEBI:58593"/>
        <dbReference type="ChEBI" id="CHEBI:456216"/>
        <dbReference type="EC" id="2.7.4.25"/>
    </reaction>
</comment>
<dbReference type="AlphaFoldDB" id="A0A316FQ91"/>
<evidence type="ECO:0000256" key="2">
    <source>
        <dbReference type="ARBA" id="ARBA00022679"/>
    </source>
</evidence>
<dbReference type="GO" id="GO:0005524">
    <property type="term" value="F:ATP binding"/>
    <property type="evidence" value="ECO:0007669"/>
    <property type="project" value="UniProtKB-UniRule"/>
</dbReference>
<reference evidence="10 11" key="1">
    <citation type="submission" date="2018-05" db="EMBL/GenBank/DDBJ databases">
        <title>Genomic Encyclopedia of Type Strains, Phase IV (KMG-IV): sequencing the most valuable type-strain genomes for metagenomic binning, comparative biology and taxonomic classification.</title>
        <authorList>
            <person name="Goeker M."/>
        </authorList>
    </citation>
    <scope>NUCLEOTIDE SEQUENCE [LARGE SCALE GENOMIC DNA]</scope>
    <source>
        <strain evidence="10 11">DSM 25350</strain>
    </source>
</reference>
<dbReference type="CDD" id="cd02020">
    <property type="entry name" value="CMPK"/>
    <property type="match status" value="1"/>
</dbReference>
<keyword evidence="2 8" id="KW-0808">Transferase</keyword>
<dbReference type="Proteomes" id="UP000245790">
    <property type="component" value="Unassembled WGS sequence"/>
</dbReference>
<dbReference type="NCBIfam" id="TIGR00017">
    <property type="entry name" value="cmk"/>
    <property type="match status" value="1"/>
</dbReference>
<organism evidence="10 11">
    <name type="scientific">Pleionea mediterranea</name>
    <dbReference type="NCBI Taxonomy" id="523701"/>
    <lineage>
        <taxon>Bacteria</taxon>
        <taxon>Pseudomonadati</taxon>
        <taxon>Pseudomonadota</taxon>
        <taxon>Gammaproteobacteria</taxon>
        <taxon>Oceanospirillales</taxon>
        <taxon>Pleioneaceae</taxon>
        <taxon>Pleionea</taxon>
    </lineage>
</organism>
<protein>
    <recommendedName>
        <fullName evidence="8">Cytidylate kinase</fullName>
        <shortName evidence="8">CK</shortName>
        <ecNumber evidence="8">2.7.4.25</ecNumber>
    </recommendedName>
    <alternativeName>
        <fullName evidence="8">Cytidine monophosphate kinase</fullName>
        <shortName evidence="8">CMP kinase</shortName>
    </alternativeName>
</protein>
<keyword evidence="3 8" id="KW-0547">Nucleotide-binding</keyword>